<keyword evidence="2 4" id="KW-0560">Oxidoreductase</keyword>
<dbReference type="AlphaFoldDB" id="A0A1W1CZ34"/>
<dbReference type="NCBIfam" id="TIGR00401">
    <property type="entry name" value="msrA"/>
    <property type="match status" value="1"/>
</dbReference>
<accession>A0A1W1CZ34</accession>
<dbReference type="Gene3D" id="3.30.1060.10">
    <property type="entry name" value="Peptide methionine sulphoxide reductase MsrA"/>
    <property type="match status" value="1"/>
</dbReference>
<evidence type="ECO:0000256" key="2">
    <source>
        <dbReference type="ARBA" id="ARBA00023002"/>
    </source>
</evidence>
<protein>
    <recommendedName>
        <fullName evidence="1">peptide-methionine (S)-S-oxide reductase</fullName>
        <ecNumber evidence="1">1.8.4.11</ecNumber>
    </recommendedName>
</protein>
<organism evidence="4">
    <name type="scientific">hydrothermal vent metagenome</name>
    <dbReference type="NCBI Taxonomy" id="652676"/>
    <lineage>
        <taxon>unclassified sequences</taxon>
        <taxon>metagenomes</taxon>
        <taxon>ecological metagenomes</taxon>
    </lineage>
</organism>
<dbReference type="PANTHER" id="PTHR43774">
    <property type="entry name" value="PEPTIDE METHIONINE SULFOXIDE REDUCTASE"/>
    <property type="match status" value="1"/>
</dbReference>
<feature type="domain" description="Peptide methionine sulphoxide reductase MsrA" evidence="3">
    <location>
        <begin position="5"/>
        <end position="154"/>
    </location>
</feature>
<dbReference type="PANTHER" id="PTHR43774:SF1">
    <property type="entry name" value="PEPTIDE METHIONINE SULFOXIDE REDUCTASE MSRA 2"/>
    <property type="match status" value="1"/>
</dbReference>
<evidence type="ECO:0000313" key="4">
    <source>
        <dbReference type="EMBL" id="SFV71120.1"/>
    </source>
</evidence>
<dbReference type="HAMAP" id="MF_01401">
    <property type="entry name" value="MsrA"/>
    <property type="match status" value="1"/>
</dbReference>
<proteinExistence type="inferred from homology"/>
<dbReference type="InterPro" id="IPR002569">
    <property type="entry name" value="Met_Sox_Rdtase_MsrA_dom"/>
</dbReference>
<dbReference type="EMBL" id="FPHM01000206">
    <property type="protein sequence ID" value="SFV71120.1"/>
    <property type="molecule type" value="Genomic_DNA"/>
</dbReference>
<gene>
    <name evidence="4" type="ORF">MNB_SV-13-2183</name>
</gene>
<name>A0A1W1CZ34_9ZZZZ</name>
<dbReference type="EC" id="1.8.4.11" evidence="1"/>
<evidence type="ECO:0000256" key="1">
    <source>
        <dbReference type="ARBA" id="ARBA00012502"/>
    </source>
</evidence>
<evidence type="ECO:0000259" key="3">
    <source>
        <dbReference type="Pfam" id="PF01625"/>
    </source>
</evidence>
<reference evidence="4" key="1">
    <citation type="submission" date="2016-10" db="EMBL/GenBank/DDBJ databases">
        <authorList>
            <person name="de Groot N.N."/>
        </authorList>
    </citation>
    <scope>NUCLEOTIDE SEQUENCE</scope>
</reference>
<dbReference type="SUPFAM" id="SSF55068">
    <property type="entry name" value="Peptide methionine sulfoxide reductase"/>
    <property type="match status" value="1"/>
</dbReference>
<dbReference type="Pfam" id="PF01625">
    <property type="entry name" value="PMSR"/>
    <property type="match status" value="1"/>
</dbReference>
<dbReference type="InterPro" id="IPR036509">
    <property type="entry name" value="Met_Sox_Rdtase_MsrA_sf"/>
</dbReference>
<sequence>MQKELIVGGGCFWCTEAVFECLRGVNDVESAYANGQTLNPKYQEICTGQTGHAEVIKITYEDSLIDTDTLLDIFFLVHNPTTLNQQGGDRGTQYRSTILYTDEETKILAEKAMHKAQDEYSNKIVTSIEKLECYYVAEKYHQDFYRLNPMQGYCMAVIPPKLLKLKEKFNKTIL</sequence>
<dbReference type="GO" id="GO:0008113">
    <property type="term" value="F:peptide-methionine (S)-S-oxide reductase activity"/>
    <property type="evidence" value="ECO:0007669"/>
    <property type="project" value="UniProtKB-EC"/>
</dbReference>